<reference evidence="2" key="2">
    <citation type="submission" date="2023-04" db="EMBL/GenBank/DDBJ databases">
        <title>Complete genome sequence of Agrobacterium salinitolerans CFBP5506.</title>
        <authorList>
            <person name="Yen H.-C."/>
            <person name="Yan X.-H."/>
            <person name="Lai E.-M."/>
            <person name="Kuo C.-H."/>
        </authorList>
    </citation>
    <scope>NUCLEOTIDE SEQUENCE</scope>
    <source>
        <strain evidence="2">CFBP5506</strain>
    </source>
</reference>
<name>A0AAF0GZ68_AGRTU</name>
<feature type="region of interest" description="Disordered" evidence="1">
    <location>
        <begin position="27"/>
        <end position="47"/>
    </location>
</feature>
<evidence type="ECO:0000256" key="1">
    <source>
        <dbReference type="SAM" id="MobiDB-lite"/>
    </source>
</evidence>
<dbReference type="EMBL" id="CP122963">
    <property type="protein sequence ID" value="WGM61093.1"/>
    <property type="molecule type" value="Genomic_DNA"/>
</dbReference>
<dbReference type="RefSeq" id="WP_136903042.1">
    <property type="nucleotide sequence ID" value="NZ_CP122963.1"/>
</dbReference>
<evidence type="ECO:0000313" key="3">
    <source>
        <dbReference type="Proteomes" id="UP000305410"/>
    </source>
</evidence>
<organism evidence="2 3">
    <name type="scientific">Agrobacterium tumefaciens</name>
    <dbReference type="NCBI Taxonomy" id="358"/>
    <lineage>
        <taxon>Bacteria</taxon>
        <taxon>Pseudomonadati</taxon>
        <taxon>Pseudomonadota</taxon>
        <taxon>Alphaproteobacteria</taxon>
        <taxon>Hyphomicrobiales</taxon>
        <taxon>Rhizobiaceae</taxon>
        <taxon>Rhizobium/Agrobacterium group</taxon>
        <taxon>Agrobacterium</taxon>
        <taxon>Agrobacterium tumefaciens complex</taxon>
    </lineage>
</organism>
<reference evidence="2" key="1">
    <citation type="submission" date="2019-04" db="EMBL/GenBank/DDBJ databases">
        <authorList>
            <person name="Chiang H.-Y."/>
            <person name="Huang Y.-Y."/>
            <person name="Chou L."/>
            <person name="Lai E.-M."/>
            <person name="Kuo C.-H."/>
        </authorList>
    </citation>
    <scope>NUCLEOTIDE SEQUENCE</scope>
    <source>
        <strain evidence="2">CFBP5506</strain>
    </source>
</reference>
<protein>
    <submittedName>
        <fullName evidence="2">Uncharacterized protein</fullName>
    </submittedName>
</protein>
<evidence type="ECO:0000313" key="2">
    <source>
        <dbReference type="EMBL" id="WGM61093.1"/>
    </source>
</evidence>
<proteinExistence type="predicted"/>
<gene>
    <name evidence="2" type="ORF">CFBP5506_15540</name>
</gene>
<dbReference type="AlphaFoldDB" id="A0AAF0GZ68"/>
<accession>A0AAF0GZ68</accession>
<sequence>MTTLIASIAKPPMEVSRHEIDAAYVDPPMDQMHPLPNGSNSEPEPLFGADQWLDASALAGPPVVLFCHAAPVDGDVMDRMHSPQTHREDR</sequence>
<dbReference type="Proteomes" id="UP000305410">
    <property type="component" value="Chromosome Linear"/>
</dbReference>